<organism evidence="1 2">
    <name type="scientific">Araneus ventricosus</name>
    <name type="common">Orbweaver spider</name>
    <name type="synonym">Epeira ventricosa</name>
    <dbReference type="NCBI Taxonomy" id="182803"/>
    <lineage>
        <taxon>Eukaryota</taxon>
        <taxon>Metazoa</taxon>
        <taxon>Ecdysozoa</taxon>
        <taxon>Arthropoda</taxon>
        <taxon>Chelicerata</taxon>
        <taxon>Arachnida</taxon>
        <taxon>Araneae</taxon>
        <taxon>Araneomorphae</taxon>
        <taxon>Entelegynae</taxon>
        <taxon>Araneoidea</taxon>
        <taxon>Araneidae</taxon>
        <taxon>Araneus</taxon>
    </lineage>
</organism>
<dbReference type="AlphaFoldDB" id="A0A4Y2CIP4"/>
<proteinExistence type="predicted"/>
<feature type="non-terminal residue" evidence="1">
    <location>
        <position position="1"/>
    </location>
</feature>
<evidence type="ECO:0000313" key="2">
    <source>
        <dbReference type="Proteomes" id="UP000499080"/>
    </source>
</evidence>
<dbReference type="Proteomes" id="UP000499080">
    <property type="component" value="Unassembled WGS sequence"/>
</dbReference>
<accession>A0A4Y2CIP4</accession>
<evidence type="ECO:0000313" key="1">
    <source>
        <dbReference type="EMBL" id="GBM04223.1"/>
    </source>
</evidence>
<gene>
    <name evidence="1" type="ORF">AVEN_224167_1</name>
</gene>
<sequence length="77" mass="9353">DFCSYEPDRCEEPSNMEEFCRNHPILCSEGTSNLTVPRQDYETRKIMQSYLFNDTYNNEEELFSYYKYGYPSLQFFQ</sequence>
<comment type="caution">
    <text evidence="1">The sequence shown here is derived from an EMBL/GenBank/DDBJ whole genome shotgun (WGS) entry which is preliminary data.</text>
</comment>
<protein>
    <submittedName>
        <fullName evidence="1">Uncharacterized protein</fullName>
    </submittedName>
</protein>
<reference evidence="1 2" key="1">
    <citation type="journal article" date="2019" name="Sci. Rep.">
        <title>Orb-weaving spider Araneus ventricosus genome elucidates the spidroin gene catalogue.</title>
        <authorList>
            <person name="Kono N."/>
            <person name="Nakamura H."/>
            <person name="Ohtoshi R."/>
            <person name="Moran D.A.P."/>
            <person name="Shinohara A."/>
            <person name="Yoshida Y."/>
            <person name="Fujiwara M."/>
            <person name="Mori M."/>
            <person name="Tomita M."/>
            <person name="Arakawa K."/>
        </authorList>
    </citation>
    <scope>NUCLEOTIDE SEQUENCE [LARGE SCALE GENOMIC DNA]</scope>
</reference>
<name>A0A4Y2CIP4_ARAVE</name>
<dbReference type="EMBL" id="BGPR01086650">
    <property type="protein sequence ID" value="GBM04223.1"/>
    <property type="molecule type" value="Genomic_DNA"/>
</dbReference>
<keyword evidence="2" id="KW-1185">Reference proteome</keyword>